<sequence length="322" mass="35967">MRILLWHVHGSWTTAFVQGPHTYLVPVLPDRGPDGLGRARTFAWPDSVRELSPQQLADADVDVVVLQRPHEEELAARWLGGRRPGRDIPAVYLEHNAPDGDVPNTRHPCADRRDLTLVHVTHFNRLFWDNGSTRTTVIEHGIVDPGHRWTGELPRAAVVVNDPVRRGRYVGTDLLPTLSEAVPLDVFGMRTAGLAEHLGLPRERCRDQDLPQEGLHSAMALRRLYLHPVRWTSLGLSLLEAMHLGMPVVALATTEAVEAVPEGAGVLSTRPEVLAEAARRYLDEPQAAAEDGERARRAALGRYGLKPFLHRWEQLLEEVTRC</sequence>
<comment type="caution">
    <text evidence="3">The sequence shown here is derived from an EMBL/GenBank/DDBJ whole genome shotgun (WGS) entry which is preliminary data.</text>
</comment>
<evidence type="ECO:0000259" key="2">
    <source>
        <dbReference type="Pfam" id="PF00534"/>
    </source>
</evidence>
<dbReference type="SUPFAM" id="SSF53756">
    <property type="entry name" value="UDP-Glycosyltransferase/glycogen phosphorylase"/>
    <property type="match status" value="1"/>
</dbReference>
<dbReference type="Proteomes" id="UP001518976">
    <property type="component" value="Unassembled WGS sequence"/>
</dbReference>
<dbReference type="Pfam" id="PF00534">
    <property type="entry name" value="Glycos_transf_1"/>
    <property type="match status" value="1"/>
</dbReference>
<feature type="domain" description="Glycosyl transferase family 1" evidence="2">
    <location>
        <begin position="208"/>
        <end position="297"/>
    </location>
</feature>
<dbReference type="EMBL" id="JAFFZN010000003">
    <property type="protein sequence ID" value="MBO8184975.1"/>
    <property type="molecule type" value="Genomic_DNA"/>
</dbReference>
<keyword evidence="1" id="KW-0808">Transferase</keyword>
<evidence type="ECO:0000313" key="3">
    <source>
        <dbReference type="EMBL" id="MBO8184975.1"/>
    </source>
</evidence>
<dbReference type="InterPro" id="IPR001296">
    <property type="entry name" value="Glyco_trans_1"/>
</dbReference>
<reference evidence="3 4" key="1">
    <citation type="submission" date="2021-02" db="EMBL/GenBank/DDBJ databases">
        <title>Streptomyces spirodelae sp. nov., isolated from duckweed.</title>
        <authorList>
            <person name="Saimee Y."/>
            <person name="Duangmal K."/>
        </authorList>
    </citation>
    <scope>NUCLEOTIDE SEQUENCE [LARGE SCALE GENOMIC DNA]</scope>
    <source>
        <strain evidence="3 4">DW4-2</strain>
    </source>
</reference>
<keyword evidence="4" id="KW-1185">Reference proteome</keyword>
<protein>
    <submittedName>
        <fullName evidence="3">Glycosyltransferase</fullName>
    </submittedName>
</protein>
<organism evidence="3 4">
    <name type="scientific">Streptomyces spirodelae</name>
    <dbReference type="NCBI Taxonomy" id="2812904"/>
    <lineage>
        <taxon>Bacteria</taxon>
        <taxon>Bacillati</taxon>
        <taxon>Actinomycetota</taxon>
        <taxon>Actinomycetes</taxon>
        <taxon>Kitasatosporales</taxon>
        <taxon>Streptomycetaceae</taxon>
        <taxon>Streptomyces</taxon>
    </lineage>
</organism>
<proteinExistence type="predicted"/>
<evidence type="ECO:0000313" key="4">
    <source>
        <dbReference type="Proteomes" id="UP001518976"/>
    </source>
</evidence>
<name>A0ABS3WPE5_9ACTN</name>
<evidence type="ECO:0000256" key="1">
    <source>
        <dbReference type="ARBA" id="ARBA00022679"/>
    </source>
</evidence>
<dbReference type="Gene3D" id="3.40.50.2000">
    <property type="entry name" value="Glycogen Phosphorylase B"/>
    <property type="match status" value="1"/>
</dbReference>
<gene>
    <name evidence="3" type="ORF">JW592_05740</name>
</gene>
<dbReference type="RefSeq" id="WP_209263758.1">
    <property type="nucleotide sequence ID" value="NZ_JAFFZN010000003.1"/>
</dbReference>
<accession>A0ABS3WPE5</accession>